<protein>
    <submittedName>
        <fullName evidence="1">Uncharacterized protein</fullName>
    </submittedName>
</protein>
<proteinExistence type="predicted"/>
<evidence type="ECO:0000313" key="2">
    <source>
        <dbReference type="Proteomes" id="UP000317093"/>
    </source>
</evidence>
<evidence type="ECO:0000313" key="1">
    <source>
        <dbReference type="EMBL" id="QDU61804.1"/>
    </source>
</evidence>
<organism evidence="1 2">
    <name type="scientific">Kolteria novifilia</name>
    <dbReference type="NCBI Taxonomy" id="2527975"/>
    <lineage>
        <taxon>Bacteria</taxon>
        <taxon>Pseudomonadati</taxon>
        <taxon>Planctomycetota</taxon>
        <taxon>Planctomycetia</taxon>
        <taxon>Kolteriales</taxon>
        <taxon>Kolteriaceae</taxon>
        <taxon>Kolteria</taxon>
    </lineage>
</organism>
<dbReference type="KEGG" id="knv:Pan216_26690"/>
<name>A0A518B4C2_9BACT</name>
<dbReference type="AlphaFoldDB" id="A0A518B4C2"/>
<accession>A0A518B4C2</accession>
<reference evidence="1 2" key="1">
    <citation type="submission" date="2019-02" db="EMBL/GenBank/DDBJ databases">
        <title>Deep-cultivation of Planctomycetes and their phenomic and genomic characterization uncovers novel biology.</title>
        <authorList>
            <person name="Wiegand S."/>
            <person name="Jogler M."/>
            <person name="Boedeker C."/>
            <person name="Pinto D."/>
            <person name="Vollmers J."/>
            <person name="Rivas-Marin E."/>
            <person name="Kohn T."/>
            <person name="Peeters S.H."/>
            <person name="Heuer A."/>
            <person name="Rast P."/>
            <person name="Oberbeckmann S."/>
            <person name="Bunk B."/>
            <person name="Jeske O."/>
            <person name="Meyerdierks A."/>
            <person name="Storesund J.E."/>
            <person name="Kallscheuer N."/>
            <person name="Luecker S."/>
            <person name="Lage O.M."/>
            <person name="Pohl T."/>
            <person name="Merkel B.J."/>
            <person name="Hornburger P."/>
            <person name="Mueller R.-W."/>
            <person name="Bruemmer F."/>
            <person name="Labrenz M."/>
            <person name="Spormann A.M."/>
            <person name="Op den Camp H."/>
            <person name="Overmann J."/>
            <person name="Amann R."/>
            <person name="Jetten M.S.M."/>
            <person name="Mascher T."/>
            <person name="Medema M.H."/>
            <person name="Devos D.P."/>
            <person name="Kaster A.-K."/>
            <person name="Ovreas L."/>
            <person name="Rohde M."/>
            <person name="Galperin M.Y."/>
            <person name="Jogler C."/>
        </authorList>
    </citation>
    <scope>NUCLEOTIDE SEQUENCE [LARGE SCALE GENOMIC DNA]</scope>
    <source>
        <strain evidence="1 2">Pan216</strain>
    </source>
</reference>
<keyword evidence="2" id="KW-1185">Reference proteome</keyword>
<dbReference type="Proteomes" id="UP000317093">
    <property type="component" value="Chromosome"/>
</dbReference>
<sequence length="84" mass="9466">MPTLAVGPYRMPTLAVGMAPKSHLDIELTNQDTRPPMLIRSDRRVLGNGLGVKKRQNPPTHRVIDGFEGCGLRSTYQPRRIRRC</sequence>
<dbReference type="EMBL" id="CP036279">
    <property type="protein sequence ID" value="QDU61804.1"/>
    <property type="molecule type" value="Genomic_DNA"/>
</dbReference>
<gene>
    <name evidence="1" type="ORF">Pan216_26690</name>
</gene>